<dbReference type="PANTHER" id="PTHR42749:SF8">
    <property type="entry name" value="HSP70 FAMILY PROTEIN (AFU_ORTHOLOGUE AFUA_3G13740)"/>
    <property type="match status" value="1"/>
</dbReference>
<proteinExistence type="predicted"/>
<protein>
    <submittedName>
        <fullName evidence="1">Uncharacterized protein</fullName>
    </submittedName>
</protein>
<accession>A0A098DLV4</accession>
<dbReference type="EnsemblFungi" id="CEF78921">
    <property type="protein sequence ID" value="CEF78921"/>
    <property type="gene ID" value="FGRRES_16169"/>
</dbReference>
<reference evidence="1" key="3">
    <citation type="submission" date="2017-01" db="UniProtKB">
        <authorList>
            <consortium name="EnsemblFungi"/>
        </authorList>
    </citation>
    <scope>IDENTIFICATION</scope>
    <source>
        <strain evidence="1">PH-1 / ATCC MYA-4620 / FGSC 9075 / NRRL 31084</strain>
    </source>
</reference>
<organism evidence="1">
    <name type="scientific">Gibberella zeae (strain ATCC MYA-4620 / CBS 123657 / FGSC 9075 / NRRL 31084 / PH-1)</name>
    <name type="common">Wheat head blight fungus</name>
    <name type="synonym">Fusarium graminearum</name>
    <dbReference type="NCBI Taxonomy" id="229533"/>
    <lineage>
        <taxon>Eukaryota</taxon>
        <taxon>Fungi</taxon>
        <taxon>Dikarya</taxon>
        <taxon>Ascomycota</taxon>
        <taxon>Pezizomycotina</taxon>
        <taxon>Sordariomycetes</taxon>
        <taxon>Hypocreomycetidae</taxon>
        <taxon>Hypocreales</taxon>
        <taxon>Nectriaceae</taxon>
        <taxon>Fusarium</taxon>
    </lineage>
</organism>
<dbReference type="EMBL" id="HG970333">
    <property type="status" value="NOT_ANNOTATED_CDS"/>
    <property type="molecule type" value="Genomic_DNA"/>
</dbReference>
<reference evidence="1" key="1">
    <citation type="journal article" date="2007" name="Science">
        <title>The Fusarium graminearum genome reveals a link between localized polymorphism and pathogen specialization.</title>
        <authorList>
            <person name="Cuomo C.A."/>
            <person name="Gueldener U."/>
            <person name="Xu J.-R."/>
            <person name="Trail F."/>
            <person name="Turgeon B.G."/>
            <person name="Di Pietro A."/>
            <person name="Walton J.D."/>
            <person name="Ma L.-J."/>
            <person name="Baker S.E."/>
            <person name="Rep M."/>
            <person name="Adam G."/>
            <person name="Antoniw J."/>
            <person name="Baldwin T."/>
            <person name="Calvo S.E."/>
            <person name="Chang Y.-L."/>
            <person name="DeCaprio D."/>
            <person name="Gale L.R."/>
            <person name="Gnerre S."/>
            <person name="Goswami R.S."/>
            <person name="Hammond-Kosack K."/>
            <person name="Harris L.J."/>
            <person name="Hilburn K."/>
            <person name="Kennell J.C."/>
            <person name="Kroken S."/>
            <person name="Magnuson J.K."/>
            <person name="Mannhaupt G."/>
            <person name="Mauceli E.W."/>
            <person name="Mewes H.-W."/>
            <person name="Mitterbauer R."/>
            <person name="Muehlbauer G."/>
            <person name="Muensterkoetter M."/>
            <person name="Nelson D."/>
            <person name="O'Donnell K."/>
            <person name="Ouellet T."/>
            <person name="Qi W."/>
            <person name="Quesneville H."/>
            <person name="Roncero M.I.G."/>
            <person name="Seong K.-Y."/>
            <person name="Tetko I.V."/>
            <person name="Urban M."/>
            <person name="Waalwijk C."/>
            <person name="Ward T.J."/>
            <person name="Yao J."/>
            <person name="Birren B.W."/>
            <person name="Kistler H.C."/>
        </authorList>
    </citation>
    <scope>NUCLEOTIDE SEQUENCE [LARGE SCALE GENOMIC DNA]</scope>
    <source>
        <strain evidence="1">PH-1 / ATCC MYA-4620 / FGSC 9075 / NRRL 31084</strain>
    </source>
</reference>
<evidence type="ECO:0000313" key="1">
    <source>
        <dbReference type="EnsemblFungi" id="CEF78921"/>
    </source>
</evidence>
<sequence>MKLFVAVDFGETNSAVSYAAMPKTADPKHFPSGNVQSISRYKSFPHDKFSPMRFEVPTKLLYPRGWVFRPLEELWDAPPGSINSNTSGVKTESPEPQLLWVWEVQRQISMFTFQSNLDGTLIYRFKTLMDQSENHKEHKQDLSVDLESLSMNRSCEENISVAEMTMLVTVHYLTKLLDFTNCEIQKNLGLEADQIDATEMAICVPVIWGQMAIRNMQFCMGLAARLAGFPGVTVKNKSMDNVFIVSEPEAGATWLLSAGLGDIHVGNTFVLVDTGGGTVDAQTYTVTKEAPLRLQNQAIRHSGDSCGSNALNELLFEYVLKILDEHEYLDDQNGMNREGFARKAAFHDFETIYKAEWDMFNPDNPDCLFEIPGLRFNPQDKESISNRLTVPAAFINAIFHHVCAEVGEIVKNQLNMAHENKVDVGVSGDSHGWFRTVKVSLCDFIQELVREIGQMHGRTYRMLDPSQDESTGFVVDAVAAGAVVRTLNKESGPNRVAKTAYGLGVFEPYDKEVHGNQATLDGLCDPREKYVKCIQWVSKIGTLMKPNFEIHIRCRHQFPCADDNGVLTETFAICDEIWLSDFPSKDHYSWDHEYNKGAELIYTIETDVSHLFKPGPSNPFQRQWGSSPKASTNKKRKTQNRYWELYYDLVYIIDGLNMKCIQKYEGEVLGELGFNIAPALPPGAV</sequence>
<dbReference type="Gene3D" id="3.30.420.40">
    <property type="match status" value="1"/>
</dbReference>
<dbReference type="AlphaFoldDB" id="A0A098DLV4"/>
<dbReference type="PANTHER" id="PTHR42749">
    <property type="entry name" value="CELL SHAPE-DETERMINING PROTEIN MREB"/>
    <property type="match status" value="1"/>
</dbReference>
<accession>A0A0E0S5Z6</accession>
<dbReference type="CDD" id="cd10170">
    <property type="entry name" value="ASKHA_NBD_HSP70"/>
    <property type="match status" value="1"/>
</dbReference>
<name>A0A098DLV4_GIBZE</name>
<dbReference type="SUPFAM" id="SSF53067">
    <property type="entry name" value="Actin-like ATPase domain"/>
    <property type="match status" value="1"/>
</dbReference>
<dbReference type="InterPro" id="IPR043129">
    <property type="entry name" value="ATPase_NBD"/>
</dbReference>
<reference evidence="1" key="2">
    <citation type="journal article" date="2010" name="Nature">
        <title>Comparative genomics reveals mobile pathogenicity chromosomes in Fusarium.</title>
        <authorList>
            <person name="Ma L.J."/>
            <person name="van der Does H.C."/>
            <person name="Borkovich K.A."/>
            <person name="Coleman J.J."/>
            <person name="Daboussi M.J."/>
            <person name="Di Pietro A."/>
            <person name="Dufresne M."/>
            <person name="Freitag M."/>
            <person name="Grabherr M."/>
            <person name="Henrissat B."/>
            <person name="Houterman P.M."/>
            <person name="Kang S."/>
            <person name="Shim W.B."/>
            <person name="Woloshuk C."/>
            <person name="Xie X."/>
            <person name="Xu J.R."/>
            <person name="Antoniw J."/>
            <person name="Baker S.E."/>
            <person name="Bluhm B.H."/>
            <person name="Breakspear A."/>
            <person name="Brown D.W."/>
            <person name="Butchko R.A."/>
            <person name="Chapman S."/>
            <person name="Coulson R."/>
            <person name="Coutinho P.M."/>
            <person name="Danchin E.G."/>
            <person name="Diener A."/>
            <person name="Gale L.R."/>
            <person name="Gardiner D.M."/>
            <person name="Goff S."/>
            <person name="Hammond-Kosack K.E."/>
            <person name="Hilburn K."/>
            <person name="Hua-Van A."/>
            <person name="Jonkers W."/>
            <person name="Kazan K."/>
            <person name="Kodira C.D."/>
            <person name="Koehrsen M."/>
            <person name="Kumar L."/>
            <person name="Lee Y.H."/>
            <person name="Li L."/>
            <person name="Manners J.M."/>
            <person name="Miranda-Saavedra D."/>
            <person name="Mukherjee M."/>
            <person name="Park G."/>
            <person name="Park J."/>
            <person name="Park S.Y."/>
            <person name="Proctor R.H."/>
            <person name="Regev A."/>
            <person name="Ruiz-Roldan M.C."/>
            <person name="Sain D."/>
            <person name="Sakthikumar S."/>
            <person name="Sykes S."/>
            <person name="Schwartz D.C."/>
            <person name="Turgeon B.G."/>
            <person name="Wapinski I."/>
            <person name="Yoder O."/>
            <person name="Young S."/>
            <person name="Zeng Q."/>
            <person name="Zhou S."/>
            <person name="Galagan J."/>
            <person name="Cuomo C.A."/>
            <person name="Kistler H.C."/>
            <person name="Rep M."/>
        </authorList>
    </citation>
    <scope>GENOME REANNOTATION</scope>
    <source>
        <strain evidence="1">PH-1 / ATCC MYA-4620 / FGSC 9075 / NRRL 31084</strain>
    </source>
</reference>